<evidence type="ECO:0000256" key="2">
    <source>
        <dbReference type="SAM" id="MobiDB-lite"/>
    </source>
</evidence>
<dbReference type="InterPro" id="IPR008462">
    <property type="entry name" value="CsbD"/>
</dbReference>
<proteinExistence type="inferred from homology"/>
<dbReference type="InterPro" id="IPR036629">
    <property type="entry name" value="YjbJ_sf"/>
</dbReference>
<evidence type="ECO:0000259" key="3">
    <source>
        <dbReference type="Pfam" id="PF05532"/>
    </source>
</evidence>
<dbReference type="Proteomes" id="UP001139158">
    <property type="component" value="Unassembled WGS sequence"/>
</dbReference>
<protein>
    <submittedName>
        <fullName evidence="4">CsbD family protein</fullName>
    </submittedName>
</protein>
<feature type="region of interest" description="Disordered" evidence="2">
    <location>
        <begin position="1"/>
        <end position="58"/>
    </location>
</feature>
<organism evidence="4 5">
    <name type="scientific">Arthrobacter caoxuetaonis</name>
    <dbReference type="NCBI Taxonomy" id="2886935"/>
    <lineage>
        <taxon>Bacteria</taxon>
        <taxon>Bacillati</taxon>
        <taxon>Actinomycetota</taxon>
        <taxon>Actinomycetes</taxon>
        <taxon>Micrococcales</taxon>
        <taxon>Micrococcaceae</taxon>
        <taxon>Arthrobacter</taxon>
    </lineage>
</organism>
<comment type="similarity">
    <text evidence="1">Belongs to the UPF0337 (CsbD) family.</text>
</comment>
<accession>A0A9X1MGS9</accession>
<keyword evidence="5" id="KW-1185">Reference proteome</keyword>
<dbReference type="AlphaFoldDB" id="A0A9X1MGS9"/>
<evidence type="ECO:0000313" key="4">
    <source>
        <dbReference type="EMBL" id="MCC3298657.1"/>
    </source>
</evidence>
<dbReference type="SUPFAM" id="SSF69047">
    <property type="entry name" value="Hypothetical protein YjbJ"/>
    <property type="match status" value="1"/>
</dbReference>
<dbReference type="EMBL" id="JAJFZV010000013">
    <property type="protein sequence ID" value="MCC3298657.1"/>
    <property type="molecule type" value="Genomic_DNA"/>
</dbReference>
<name>A0A9X1MGS9_9MICC</name>
<gene>
    <name evidence="4" type="ORF">LJ757_12700</name>
</gene>
<feature type="compositionally biased region" description="Basic and acidic residues" evidence="2">
    <location>
        <begin position="1"/>
        <end position="32"/>
    </location>
</feature>
<evidence type="ECO:0000313" key="5">
    <source>
        <dbReference type="Proteomes" id="UP001139158"/>
    </source>
</evidence>
<comment type="caution">
    <text evidence="4">The sequence shown here is derived from an EMBL/GenBank/DDBJ whole genome shotgun (WGS) entry which is preliminary data.</text>
</comment>
<feature type="compositionally biased region" description="Basic and acidic residues" evidence="2">
    <location>
        <begin position="47"/>
        <end position="58"/>
    </location>
</feature>
<evidence type="ECO:0000256" key="1">
    <source>
        <dbReference type="ARBA" id="ARBA00009129"/>
    </source>
</evidence>
<dbReference type="Pfam" id="PF05532">
    <property type="entry name" value="CsbD"/>
    <property type="match status" value="1"/>
</dbReference>
<feature type="domain" description="CsbD-like" evidence="3">
    <location>
        <begin position="5"/>
        <end position="56"/>
    </location>
</feature>
<dbReference type="Gene3D" id="1.10.1470.10">
    <property type="entry name" value="YjbJ"/>
    <property type="match status" value="1"/>
</dbReference>
<sequence>MGADDKMQNKGEEIGGKVKEGLGKVTGDRSMEAEGQGDQTKANMKQAGEHVKDAFKGK</sequence>
<reference evidence="4" key="1">
    <citation type="submission" date="2021-10" db="EMBL/GenBank/DDBJ databases">
        <title>Novel species in genus Arthrobacter.</title>
        <authorList>
            <person name="Liu Y."/>
        </authorList>
    </citation>
    <scope>NUCLEOTIDE SEQUENCE</scope>
    <source>
        <strain evidence="4">Zg-Y453</strain>
    </source>
</reference>
<dbReference type="RefSeq" id="WP_227896524.1">
    <property type="nucleotide sequence ID" value="NZ_CP099466.1"/>
</dbReference>